<protein>
    <submittedName>
        <fullName evidence="1">Uncharacterized protein</fullName>
    </submittedName>
</protein>
<evidence type="ECO:0000313" key="2">
    <source>
        <dbReference type="Proteomes" id="UP001196413"/>
    </source>
</evidence>
<gene>
    <name evidence="1" type="ORF">KIN20_010430</name>
</gene>
<dbReference type="AlphaFoldDB" id="A0AAD5MTD8"/>
<keyword evidence="2" id="KW-1185">Reference proteome</keyword>
<organism evidence="1 2">
    <name type="scientific">Parelaphostrongylus tenuis</name>
    <name type="common">Meningeal worm</name>
    <dbReference type="NCBI Taxonomy" id="148309"/>
    <lineage>
        <taxon>Eukaryota</taxon>
        <taxon>Metazoa</taxon>
        <taxon>Ecdysozoa</taxon>
        <taxon>Nematoda</taxon>
        <taxon>Chromadorea</taxon>
        <taxon>Rhabditida</taxon>
        <taxon>Rhabditina</taxon>
        <taxon>Rhabditomorpha</taxon>
        <taxon>Strongyloidea</taxon>
        <taxon>Metastrongylidae</taxon>
        <taxon>Parelaphostrongylus</taxon>
    </lineage>
</organism>
<dbReference type="EMBL" id="JAHQIW010001826">
    <property type="protein sequence ID" value="KAJ1353731.1"/>
    <property type="molecule type" value="Genomic_DNA"/>
</dbReference>
<name>A0AAD5MTD8_PARTN</name>
<dbReference type="Proteomes" id="UP001196413">
    <property type="component" value="Unassembled WGS sequence"/>
</dbReference>
<accession>A0AAD5MTD8</accession>
<comment type="caution">
    <text evidence="1">The sequence shown here is derived from an EMBL/GenBank/DDBJ whole genome shotgun (WGS) entry which is preliminary data.</text>
</comment>
<sequence length="59" mass="6686">MTARHGLQLQIIAKQGLNECIRTGRSVLQHLALQHNLLDQSTYLLQRPTCIFTRTLSAI</sequence>
<proteinExistence type="predicted"/>
<evidence type="ECO:0000313" key="1">
    <source>
        <dbReference type="EMBL" id="KAJ1353731.1"/>
    </source>
</evidence>
<reference evidence="1" key="1">
    <citation type="submission" date="2021-06" db="EMBL/GenBank/DDBJ databases">
        <title>Parelaphostrongylus tenuis whole genome reference sequence.</title>
        <authorList>
            <person name="Garwood T.J."/>
            <person name="Larsen P.A."/>
            <person name="Fountain-Jones N.M."/>
            <person name="Garbe J.R."/>
            <person name="Macchietto M.G."/>
            <person name="Kania S.A."/>
            <person name="Gerhold R.W."/>
            <person name="Richards J.E."/>
            <person name="Wolf T.M."/>
        </authorList>
    </citation>
    <scope>NUCLEOTIDE SEQUENCE</scope>
    <source>
        <strain evidence="1">MNPRO001-30</strain>
        <tissue evidence="1">Meninges</tissue>
    </source>
</reference>